<protein>
    <recommendedName>
        <fullName evidence="4">DUF11 domain-containing protein</fullName>
    </recommendedName>
</protein>
<evidence type="ECO:0000256" key="1">
    <source>
        <dbReference type="SAM" id="MobiDB-lite"/>
    </source>
</evidence>
<reference evidence="2 3" key="1">
    <citation type="submission" date="2021-01" db="EMBL/GenBank/DDBJ databases">
        <title>Sequencing the genomes of 1000 actinobacteria strains.</title>
        <authorList>
            <person name="Klenk H.-P."/>
        </authorList>
    </citation>
    <scope>NUCLEOTIDE SEQUENCE [LARGE SCALE GENOMIC DNA]</scope>
    <source>
        <strain evidence="2 3">DSM 13057</strain>
    </source>
</reference>
<evidence type="ECO:0000313" key="2">
    <source>
        <dbReference type="EMBL" id="MBM7470508.1"/>
    </source>
</evidence>
<organism evidence="2 3">
    <name type="scientific">Subtercola frigoramans</name>
    <dbReference type="NCBI Taxonomy" id="120298"/>
    <lineage>
        <taxon>Bacteria</taxon>
        <taxon>Bacillati</taxon>
        <taxon>Actinomycetota</taxon>
        <taxon>Actinomycetes</taxon>
        <taxon>Micrococcales</taxon>
        <taxon>Microbacteriaceae</taxon>
        <taxon>Subtercola</taxon>
    </lineage>
</organism>
<evidence type="ECO:0000313" key="3">
    <source>
        <dbReference type="Proteomes" id="UP000776164"/>
    </source>
</evidence>
<feature type="region of interest" description="Disordered" evidence="1">
    <location>
        <begin position="30"/>
        <end position="63"/>
    </location>
</feature>
<name>A0ABS2L0B3_9MICO</name>
<sequence length="481" mass="49021">MVKWQLDCLNRTGWLQSLIDTNNVDVDEYVVGPSPTATPSPSPTSTPPAHSSEPPVSSASLTPVAGGTNEFTYSVEVKNTHSTARPLSLEVDESAFTVTKVAAMPPGGSCPSASGLALRCVVDPMAANSSGVFTFLVTAKPTPNSSADLVSIASVHGLVGSHAVGASYNLSHGRVSPFNGSMDTTSFITPGHAPAAGADVTYGVTLRATSAGTPTVKLNVNGLANASEAAVPAGWVRSGSLDGTTITYKGSFMNVGDIRSLSLHFRLSGTSNTASVLSSVNDAPAKTDTVTIQPDAPVCTGNAVVQNRAAQVQLDALSCSVAAGSRLSDVYHPEAHGQLTVKPSGALFYRARDTSYSGDDTAYVVAIDSAGRTSAPSAIAVKIAPPATAVADEFTVTSGGSLNVAGAGTGLTANDVFPAGREGWMVEAGNPPANGDVQVNADGSIRYTPHAGFHGDDTFRYRLGGPQGAHSDPVTVTVHVQ</sequence>
<evidence type="ECO:0008006" key="4">
    <source>
        <dbReference type="Google" id="ProtNLM"/>
    </source>
</evidence>
<keyword evidence="3" id="KW-1185">Reference proteome</keyword>
<accession>A0ABS2L0B3</accession>
<dbReference type="Pfam" id="PF17963">
    <property type="entry name" value="Big_9"/>
    <property type="match status" value="2"/>
</dbReference>
<comment type="caution">
    <text evidence="2">The sequence shown here is derived from an EMBL/GenBank/DDBJ whole genome shotgun (WGS) entry which is preliminary data.</text>
</comment>
<feature type="compositionally biased region" description="Pro residues" evidence="1">
    <location>
        <begin position="36"/>
        <end position="46"/>
    </location>
</feature>
<dbReference type="Gene3D" id="2.60.40.3440">
    <property type="match status" value="1"/>
</dbReference>
<dbReference type="Proteomes" id="UP000776164">
    <property type="component" value="Unassembled WGS sequence"/>
</dbReference>
<dbReference type="EMBL" id="JAFBBU010000001">
    <property type="protein sequence ID" value="MBM7470508.1"/>
    <property type="molecule type" value="Genomic_DNA"/>
</dbReference>
<proteinExistence type="predicted"/>
<dbReference type="RefSeq" id="WP_205106253.1">
    <property type="nucleotide sequence ID" value="NZ_BAAAHT010000001.1"/>
</dbReference>
<gene>
    <name evidence="2" type="ORF">JOE66_000142</name>
</gene>